<evidence type="ECO:0000313" key="2">
    <source>
        <dbReference type="EMBL" id="KAG0592679.1"/>
    </source>
</evidence>
<comment type="caution">
    <text evidence="2">The sequence shown here is derived from an EMBL/GenBank/DDBJ whole genome shotgun (WGS) entry which is preliminary data.</text>
</comment>
<keyword evidence="1" id="KW-0472">Membrane</keyword>
<sequence length="175" mass="18707">MHTAPWLLCCHGNSHVRLAWCVSAKERFSQFYWQKKVSYTCTAMGIVGPKTLLLGLVVAVLAVAAAQASVTVYNPAGLLVDILVDDKNVKVTSEMMTLNVTQGQQNIKFQVSEGEAMEVSVQDGDVLVLIPDPSNPLHAVLALKVQEGGVEFGSELLAPPLASPLPEVESTPALP</sequence>
<protein>
    <submittedName>
        <fullName evidence="2">Uncharacterized protein</fullName>
    </submittedName>
</protein>
<keyword evidence="1" id="KW-0812">Transmembrane</keyword>
<organism evidence="2 3">
    <name type="scientific">Ceratodon purpureus</name>
    <name type="common">Fire moss</name>
    <name type="synonym">Dicranum purpureum</name>
    <dbReference type="NCBI Taxonomy" id="3225"/>
    <lineage>
        <taxon>Eukaryota</taxon>
        <taxon>Viridiplantae</taxon>
        <taxon>Streptophyta</taxon>
        <taxon>Embryophyta</taxon>
        <taxon>Bryophyta</taxon>
        <taxon>Bryophytina</taxon>
        <taxon>Bryopsida</taxon>
        <taxon>Dicranidae</taxon>
        <taxon>Pseudoditrichales</taxon>
        <taxon>Ditrichaceae</taxon>
        <taxon>Ceratodon</taxon>
    </lineage>
</organism>
<evidence type="ECO:0000256" key="1">
    <source>
        <dbReference type="SAM" id="Phobius"/>
    </source>
</evidence>
<feature type="transmembrane region" description="Helical" evidence="1">
    <location>
        <begin position="52"/>
        <end position="73"/>
    </location>
</feature>
<dbReference type="AlphaFoldDB" id="A0A8T0JCQ1"/>
<reference evidence="2" key="1">
    <citation type="submission" date="2020-06" db="EMBL/GenBank/DDBJ databases">
        <title>WGS assembly of Ceratodon purpureus strain R40.</title>
        <authorList>
            <person name="Carey S.B."/>
            <person name="Jenkins J."/>
            <person name="Shu S."/>
            <person name="Lovell J.T."/>
            <person name="Sreedasyam A."/>
            <person name="Maumus F."/>
            <person name="Tiley G.P."/>
            <person name="Fernandez-Pozo N."/>
            <person name="Barry K."/>
            <person name="Chen C."/>
            <person name="Wang M."/>
            <person name="Lipzen A."/>
            <person name="Daum C."/>
            <person name="Saski C.A."/>
            <person name="Payton A.C."/>
            <person name="Mcbreen J.C."/>
            <person name="Conrad R.E."/>
            <person name="Kollar L.M."/>
            <person name="Olsson S."/>
            <person name="Huttunen S."/>
            <person name="Landis J.B."/>
            <person name="Wickett N.J."/>
            <person name="Johnson M.G."/>
            <person name="Rensing S.A."/>
            <person name="Grimwood J."/>
            <person name="Schmutz J."/>
            <person name="Mcdaniel S.F."/>
        </authorList>
    </citation>
    <scope>NUCLEOTIDE SEQUENCE</scope>
    <source>
        <strain evidence="2">R40</strain>
    </source>
</reference>
<gene>
    <name evidence="2" type="ORF">KC19_1G272200</name>
</gene>
<name>A0A8T0JCQ1_CERPU</name>
<evidence type="ECO:0000313" key="3">
    <source>
        <dbReference type="Proteomes" id="UP000822688"/>
    </source>
</evidence>
<keyword evidence="1" id="KW-1133">Transmembrane helix</keyword>
<keyword evidence="3" id="KW-1185">Reference proteome</keyword>
<dbReference type="EMBL" id="CM026421">
    <property type="protein sequence ID" value="KAG0592679.1"/>
    <property type="molecule type" value="Genomic_DNA"/>
</dbReference>
<proteinExistence type="predicted"/>
<dbReference type="Proteomes" id="UP000822688">
    <property type="component" value="Chromosome 1"/>
</dbReference>
<accession>A0A8T0JCQ1</accession>